<dbReference type="Pfam" id="PF00924">
    <property type="entry name" value="MS_channel_2nd"/>
    <property type="match status" value="1"/>
</dbReference>
<accession>A0A545U249</accession>
<dbReference type="Proteomes" id="UP000315252">
    <property type="component" value="Unassembled WGS sequence"/>
</dbReference>
<evidence type="ECO:0000256" key="3">
    <source>
        <dbReference type="ARBA" id="ARBA00022475"/>
    </source>
</evidence>
<sequence>MRSRIFIAGLLLLLGTAVFSPVPGVLGFTNPASAQETFEDSIAKWSRLLDRVQQEVAEDSITPERIDQIRNSLSAVRSEAEVLRDAANAELGPLRNKLDALGPRPEESEPPEPEAIAVQREEIMTDISAQTAKLKQIELALSRVNEAESSAIAVIRDRRIADIMTVSPFPLAPQTIEQALPEFLEVLRLIVESPVTWWQSLRENELRGSLFAKLAFQLTIAIAIGWGVRRLLFHWFGRDASLENPSYARRLSGAIGEGLANGVVPAMILAAFLPQALGEQSLLSGLFQSVAVIFCVAAIFVILASALPRAVLAPDLPNWRLLPLTAQNARTISRVTPVLALIFAIDAFFVEIMPALGQYALYRPSEEQRSLYLFVTNVLEAIGVLTLCRASLWRADPTAPGMSAEQVQKATQGPWHLWWMLRYLAAILAAITLLSSFFSYVVLGAQLINSLVLSGAIAGALFLLRGLGREIIGAVLRTEMIRTQIGLVHSTRKLLKFWLRAAFDLIVLITGFILISPLWGLPFGDVARVAVSVLRGVKIGSVTISPGDVLVAIVVFLVILLVTRFLQRLLSEQVLPNTRMDSGVQNSLTAGTGYIGLTIAATLAITTLGLDLSNIAIIAGALSVGIGFGLQNIVNNFVSGLILLIERPIKVGDWIVIGGNEGFVKSIKVRATEIETFQRASIIIPNSELVSNAVTNWTHKDRYGRVEVVVGVAYGSDVDKVMDILMTCLKEHEKIMTWPEPQVIFQDFADSSLNFEARGFIAQVELRVPVGSQLRIAINRAFVEAGIEIPFPQRDVNIKDIDRLENAIANRSSTQPPEPGQ</sequence>
<evidence type="ECO:0000259" key="9">
    <source>
        <dbReference type="Pfam" id="PF00924"/>
    </source>
</evidence>
<dbReference type="Gene3D" id="3.30.70.100">
    <property type="match status" value="1"/>
</dbReference>
<dbReference type="InterPro" id="IPR011014">
    <property type="entry name" value="MscS_channel_TM-2"/>
</dbReference>
<dbReference type="InterPro" id="IPR011066">
    <property type="entry name" value="MscS_channel_C_sf"/>
</dbReference>
<proteinExistence type="inferred from homology"/>
<dbReference type="InterPro" id="IPR049278">
    <property type="entry name" value="MS_channel_C"/>
</dbReference>
<feature type="domain" description="Mechanosensitive ion channel MscS C-terminal" evidence="10">
    <location>
        <begin position="706"/>
        <end position="789"/>
    </location>
</feature>
<evidence type="ECO:0000313" key="11">
    <source>
        <dbReference type="EMBL" id="TQV83526.1"/>
    </source>
</evidence>
<keyword evidence="5 8" id="KW-1133">Transmembrane helix</keyword>
<evidence type="ECO:0000256" key="1">
    <source>
        <dbReference type="ARBA" id="ARBA00004651"/>
    </source>
</evidence>
<dbReference type="PANTHER" id="PTHR30347">
    <property type="entry name" value="POTASSIUM CHANNEL RELATED"/>
    <property type="match status" value="1"/>
</dbReference>
<dbReference type="InterPro" id="IPR010920">
    <property type="entry name" value="LSM_dom_sf"/>
</dbReference>
<dbReference type="RefSeq" id="WP_142894763.1">
    <property type="nucleotide sequence ID" value="NZ_ML660052.1"/>
</dbReference>
<dbReference type="Gene3D" id="1.10.287.1260">
    <property type="match status" value="1"/>
</dbReference>
<evidence type="ECO:0000313" key="12">
    <source>
        <dbReference type="Proteomes" id="UP000315252"/>
    </source>
</evidence>
<reference evidence="11 12" key="1">
    <citation type="submission" date="2019-06" db="EMBL/GenBank/DDBJ databases">
        <title>Whole genome sequence for Rhodospirillaceae sp. R148.</title>
        <authorList>
            <person name="Wang G."/>
        </authorList>
    </citation>
    <scope>NUCLEOTIDE SEQUENCE [LARGE SCALE GENOMIC DNA]</scope>
    <source>
        <strain evidence="11 12">R148</strain>
    </source>
</reference>
<feature type="transmembrane region" description="Helical" evidence="8">
    <location>
        <begin position="338"/>
        <end position="359"/>
    </location>
</feature>
<evidence type="ECO:0000256" key="8">
    <source>
        <dbReference type="SAM" id="Phobius"/>
    </source>
</evidence>
<feature type="region of interest" description="Disordered" evidence="7">
    <location>
        <begin position="94"/>
        <end position="113"/>
    </location>
</feature>
<feature type="transmembrane region" description="Helical" evidence="8">
    <location>
        <begin position="539"/>
        <end position="566"/>
    </location>
</feature>
<feature type="transmembrane region" description="Helical" evidence="8">
    <location>
        <begin position="615"/>
        <end position="645"/>
    </location>
</feature>
<dbReference type="PROSITE" id="PS01246">
    <property type="entry name" value="UPF0003"/>
    <property type="match status" value="1"/>
</dbReference>
<dbReference type="AlphaFoldDB" id="A0A545U249"/>
<feature type="domain" description="Mechanosensitive ion channel MscS" evidence="9">
    <location>
        <begin position="632"/>
        <end position="699"/>
    </location>
</feature>
<dbReference type="SUPFAM" id="SSF82861">
    <property type="entry name" value="Mechanosensitive channel protein MscS (YggB), transmembrane region"/>
    <property type="match status" value="1"/>
</dbReference>
<keyword evidence="3" id="KW-1003">Cell membrane</keyword>
<evidence type="ECO:0000256" key="2">
    <source>
        <dbReference type="ARBA" id="ARBA00008017"/>
    </source>
</evidence>
<protein>
    <submittedName>
        <fullName evidence="11">Mechanosensitive ion channel family protein</fullName>
    </submittedName>
</protein>
<feature type="transmembrane region" description="Helical" evidence="8">
    <location>
        <begin position="497"/>
        <end position="519"/>
    </location>
</feature>
<dbReference type="SUPFAM" id="SSF82689">
    <property type="entry name" value="Mechanosensitive channel protein MscS (YggB), C-terminal domain"/>
    <property type="match status" value="1"/>
</dbReference>
<feature type="transmembrane region" description="Helical" evidence="8">
    <location>
        <begin position="285"/>
        <end position="307"/>
    </location>
</feature>
<dbReference type="Pfam" id="PF21082">
    <property type="entry name" value="MS_channel_3rd"/>
    <property type="match status" value="1"/>
</dbReference>
<dbReference type="GO" id="GO:0005886">
    <property type="term" value="C:plasma membrane"/>
    <property type="evidence" value="ECO:0007669"/>
    <property type="project" value="UniProtKB-SubCell"/>
</dbReference>
<name>A0A545U249_9PROT</name>
<feature type="transmembrane region" description="Helical" evidence="8">
    <location>
        <begin position="253"/>
        <end position="273"/>
    </location>
</feature>
<gene>
    <name evidence="11" type="ORF">FKG95_02745</name>
</gene>
<comment type="similarity">
    <text evidence="2">Belongs to the MscS (TC 1.A.23) family.</text>
</comment>
<evidence type="ECO:0000256" key="4">
    <source>
        <dbReference type="ARBA" id="ARBA00022692"/>
    </source>
</evidence>
<comment type="subcellular location">
    <subcellularLocation>
        <location evidence="1">Cell membrane</location>
        <topology evidence="1">Multi-pass membrane protein</topology>
    </subcellularLocation>
</comment>
<feature type="transmembrane region" description="Helical" evidence="8">
    <location>
        <begin position="419"/>
        <end position="441"/>
    </location>
</feature>
<evidence type="ECO:0000256" key="5">
    <source>
        <dbReference type="ARBA" id="ARBA00022989"/>
    </source>
</evidence>
<comment type="caution">
    <text evidence="11">The sequence shown here is derived from an EMBL/GenBank/DDBJ whole genome shotgun (WGS) entry which is preliminary data.</text>
</comment>
<dbReference type="GO" id="GO:0008381">
    <property type="term" value="F:mechanosensitive monoatomic ion channel activity"/>
    <property type="evidence" value="ECO:0007669"/>
    <property type="project" value="UniProtKB-ARBA"/>
</dbReference>
<dbReference type="OrthoDB" id="9799209at2"/>
<keyword evidence="4 8" id="KW-0812">Transmembrane</keyword>
<dbReference type="InterPro" id="IPR006686">
    <property type="entry name" value="MscS_channel_CS"/>
</dbReference>
<keyword evidence="12" id="KW-1185">Reference proteome</keyword>
<dbReference type="InterPro" id="IPR052702">
    <property type="entry name" value="MscS-like_channel"/>
</dbReference>
<organism evidence="11 12">
    <name type="scientific">Denitrobaculum tricleocarpae</name>
    <dbReference type="NCBI Taxonomy" id="2591009"/>
    <lineage>
        <taxon>Bacteria</taxon>
        <taxon>Pseudomonadati</taxon>
        <taxon>Pseudomonadota</taxon>
        <taxon>Alphaproteobacteria</taxon>
        <taxon>Rhodospirillales</taxon>
        <taxon>Rhodospirillaceae</taxon>
        <taxon>Denitrobaculum</taxon>
    </lineage>
</organism>
<dbReference type="InterPro" id="IPR023408">
    <property type="entry name" value="MscS_beta-dom_sf"/>
</dbReference>
<evidence type="ECO:0000259" key="10">
    <source>
        <dbReference type="Pfam" id="PF21082"/>
    </source>
</evidence>
<dbReference type="PANTHER" id="PTHR30347:SF1">
    <property type="entry name" value="MECHANOSENSITIVE CHANNEL MSCK"/>
    <property type="match status" value="1"/>
</dbReference>
<feature type="transmembrane region" description="Helical" evidence="8">
    <location>
        <begin position="447"/>
        <end position="467"/>
    </location>
</feature>
<dbReference type="Gene3D" id="2.30.30.60">
    <property type="match status" value="1"/>
</dbReference>
<evidence type="ECO:0000256" key="7">
    <source>
        <dbReference type="SAM" id="MobiDB-lite"/>
    </source>
</evidence>
<feature type="transmembrane region" description="Helical" evidence="8">
    <location>
        <begin position="587"/>
        <end position="609"/>
    </location>
</feature>
<evidence type="ECO:0000256" key="6">
    <source>
        <dbReference type="ARBA" id="ARBA00023136"/>
    </source>
</evidence>
<dbReference type="EMBL" id="VHSH01000001">
    <property type="protein sequence ID" value="TQV83526.1"/>
    <property type="molecule type" value="Genomic_DNA"/>
</dbReference>
<dbReference type="InterPro" id="IPR006685">
    <property type="entry name" value="MscS_channel_2nd"/>
</dbReference>
<feature type="transmembrane region" description="Helical" evidence="8">
    <location>
        <begin position="371"/>
        <end position="392"/>
    </location>
</feature>
<dbReference type="SUPFAM" id="SSF50182">
    <property type="entry name" value="Sm-like ribonucleoproteins"/>
    <property type="match status" value="1"/>
</dbReference>
<keyword evidence="6 8" id="KW-0472">Membrane</keyword>
<feature type="transmembrane region" description="Helical" evidence="8">
    <location>
        <begin position="210"/>
        <end position="232"/>
    </location>
</feature>